<dbReference type="InterPro" id="IPR041588">
    <property type="entry name" value="Integrase_H2C2"/>
</dbReference>
<keyword evidence="2" id="KW-0695">RNA-directed DNA polymerase</keyword>
<organism evidence="2">
    <name type="scientific">Tanacetum cinerariifolium</name>
    <name type="common">Dalmatian daisy</name>
    <name type="synonym">Chrysanthemum cinerariifolium</name>
    <dbReference type="NCBI Taxonomy" id="118510"/>
    <lineage>
        <taxon>Eukaryota</taxon>
        <taxon>Viridiplantae</taxon>
        <taxon>Streptophyta</taxon>
        <taxon>Embryophyta</taxon>
        <taxon>Tracheophyta</taxon>
        <taxon>Spermatophyta</taxon>
        <taxon>Magnoliopsida</taxon>
        <taxon>eudicotyledons</taxon>
        <taxon>Gunneridae</taxon>
        <taxon>Pentapetalae</taxon>
        <taxon>asterids</taxon>
        <taxon>campanulids</taxon>
        <taxon>Asterales</taxon>
        <taxon>Asteraceae</taxon>
        <taxon>Asteroideae</taxon>
        <taxon>Anthemideae</taxon>
        <taxon>Anthemidinae</taxon>
        <taxon>Tanacetum</taxon>
    </lineage>
</organism>
<dbReference type="EMBL" id="BKCJ010286208">
    <property type="protein sequence ID" value="GEZ49802.1"/>
    <property type="molecule type" value="Genomic_DNA"/>
</dbReference>
<evidence type="ECO:0000313" key="2">
    <source>
        <dbReference type="EMBL" id="GEZ49802.1"/>
    </source>
</evidence>
<dbReference type="Gene3D" id="1.10.340.70">
    <property type="match status" value="1"/>
</dbReference>
<reference evidence="2" key="1">
    <citation type="journal article" date="2019" name="Sci. Rep.">
        <title>Draft genome of Tanacetum cinerariifolium, the natural source of mosquito coil.</title>
        <authorList>
            <person name="Yamashiro T."/>
            <person name="Shiraishi A."/>
            <person name="Satake H."/>
            <person name="Nakayama K."/>
        </authorList>
    </citation>
    <scope>NUCLEOTIDE SEQUENCE</scope>
</reference>
<dbReference type="PROSITE" id="PS50994">
    <property type="entry name" value="INTEGRASE"/>
    <property type="match status" value="1"/>
</dbReference>
<protein>
    <submittedName>
        <fullName evidence="2">Putative reverse transcriptase domain-containing protein</fullName>
    </submittedName>
</protein>
<dbReference type="PANTHER" id="PTHR35046">
    <property type="entry name" value="ZINC KNUCKLE (CCHC-TYPE) FAMILY PROTEIN"/>
    <property type="match status" value="1"/>
</dbReference>
<evidence type="ECO:0000259" key="1">
    <source>
        <dbReference type="PROSITE" id="PS50994"/>
    </source>
</evidence>
<dbReference type="GO" id="GO:0003676">
    <property type="term" value="F:nucleic acid binding"/>
    <property type="evidence" value="ECO:0007669"/>
    <property type="project" value="InterPro"/>
</dbReference>
<dbReference type="InterPro" id="IPR036397">
    <property type="entry name" value="RNaseH_sf"/>
</dbReference>
<keyword evidence="2" id="KW-0808">Transferase</keyword>
<dbReference type="PANTHER" id="PTHR35046:SF9">
    <property type="entry name" value="RNA-DIRECTED DNA POLYMERASE"/>
    <property type="match status" value="1"/>
</dbReference>
<dbReference type="InterPro" id="IPR001584">
    <property type="entry name" value="Integrase_cat-core"/>
</dbReference>
<name>A0A699ID57_TANCI</name>
<sequence>MSMTIQYGVKDKILVAQIEASKVENVPAEMLRSLDQQMEKKEDVGLYFMDRIWIPLIGDIRTIVIDETHVMRYLIHLGVDKMYHDLRNMYWWPGMKRDIATYVSKCLTCSKVKAKHQRPSSLLQQLEIPEWEWDRITMDFIIKLPRSSSGYDTIWVIVNILTKSAYFLALHKDFKMEKLARLYIYKMVARHEVPVSIISDRYRQFTSRFWRPLQKALGTQLDMSKTYHP</sequence>
<proteinExistence type="predicted"/>
<dbReference type="GO" id="GO:0015074">
    <property type="term" value="P:DNA integration"/>
    <property type="evidence" value="ECO:0007669"/>
    <property type="project" value="InterPro"/>
</dbReference>
<gene>
    <name evidence="2" type="ORF">Tci_521775</name>
</gene>
<dbReference type="AlphaFoldDB" id="A0A699ID57"/>
<dbReference type="Gene3D" id="3.30.420.10">
    <property type="entry name" value="Ribonuclease H-like superfamily/Ribonuclease H"/>
    <property type="match status" value="1"/>
</dbReference>
<feature type="domain" description="Integrase catalytic" evidence="1">
    <location>
        <begin position="125"/>
        <end position="229"/>
    </location>
</feature>
<dbReference type="Pfam" id="PF17921">
    <property type="entry name" value="Integrase_H2C2"/>
    <property type="match status" value="1"/>
</dbReference>
<dbReference type="SUPFAM" id="SSF53098">
    <property type="entry name" value="Ribonuclease H-like"/>
    <property type="match status" value="1"/>
</dbReference>
<dbReference type="GO" id="GO:0003964">
    <property type="term" value="F:RNA-directed DNA polymerase activity"/>
    <property type="evidence" value="ECO:0007669"/>
    <property type="project" value="UniProtKB-KW"/>
</dbReference>
<dbReference type="InterPro" id="IPR012337">
    <property type="entry name" value="RNaseH-like_sf"/>
</dbReference>
<comment type="caution">
    <text evidence="2">The sequence shown here is derived from an EMBL/GenBank/DDBJ whole genome shotgun (WGS) entry which is preliminary data.</text>
</comment>
<accession>A0A699ID57</accession>
<keyword evidence="2" id="KW-0548">Nucleotidyltransferase</keyword>